<gene>
    <name evidence="2" type="ORF">AVDCRST_MAG19-1268</name>
</gene>
<organism evidence="2">
    <name type="scientific">uncultured Thermomicrobiales bacterium</name>
    <dbReference type="NCBI Taxonomy" id="1645740"/>
    <lineage>
        <taxon>Bacteria</taxon>
        <taxon>Pseudomonadati</taxon>
        <taxon>Thermomicrobiota</taxon>
        <taxon>Thermomicrobia</taxon>
        <taxon>Thermomicrobiales</taxon>
        <taxon>environmental samples</taxon>
    </lineage>
</organism>
<dbReference type="AlphaFoldDB" id="A0A6J4USG0"/>
<proteinExistence type="predicted"/>
<evidence type="ECO:0000256" key="1">
    <source>
        <dbReference type="SAM" id="MobiDB-lite"/>
    </source>
</evidence>
<feature type="non-terminal residue" evidence="2">
    <location>
        <position position="1"/>
    </location>
</feature>
<feature type="non-terminal residue" evidence="2">
    <location>
        <position position="39"/>
    </location>
</feature>
<accession>A0A6J4USG0</accession>
<name>A0A6J4USG0_9BACT</name>
<protein>
    <submittedName>
        <fullName evidence="2">Uncharacterized protein</fullName>
    </submittedName>
</protein>
<evidence type="ECO:0000313" key="2">
    <source>
        <dbReference type="EMBL" id="CAA9556629.1"/>
    </source>
</evidence>
<feature type="region of interest" description="Disordered" evidence="1">
    <location>
        <begin position="1"/>
        <end position="39"/>
    </location>
</feature>
<feature type="compositionally biased region" description="Low complexity" evidence="1">
    <location>
        <begin position="27"/>
        <end position="39"/>
    </location>
</feature>
<dbReference type="EMBL" id="CADCWL010000055">
    <property type="protein sequence ID" value="CAA9556629.1"/>
    <property type="molecule type" value="Genomic_DNA"/>
</dbReference>
<reference evidence="2" key="1">
    <citation type="submission" date="2020-02" db="EMBL/GenBank/DDBJ databases">
        <authorList>
            <person name="Meier V. D."/>
        </authorList>
    </citation>
    <scope>NUCLEOTIDE SEQUENCE</scope>
    <source>
        <strain evidence="2">AVDCRST_MAG19</strain>
    </source>
</reference>
<sequence>ARRRPASAVRQLGGGRRDAGTRRPRRPICTPTRTDPCAV</sequence>